<dbReference type="RefSeq" id="XP_062659974.1">
    <property type="nucleotide sequence ID" value="XM_062807515.1"/>
</dbReference>
<reference evidence="1" key="1">
    <citation type="journal article" date="2023" name="Mol. Phylogenet. Evol.">
        <title>Genome-scale phylogeny and comparative genomics of the fungal order Sordariales.</title>
        <authorList>
            <person name="Hensen N."/>
            <person name="Bonometti L."/>
            <person name="Westerberg I."/>
            <person name="Brannstrom I.O."/>
            <person name="Guillou S."/>
            <person name="Cros-Aarteil S."/>
            <person name="Calhoun S."/>
            <person name="Haridas S."/>
            <person name="Kuo A."/>
            <person name="Mondo S."/>
            <person name="Pangilinan J."/>
            <person name="Riley R."/>
            <person name="LaButti K."/>
            <person name="Andreopoulos B."/>
            <person name="Lipzen A."/>
            <person name="Chen C."/>
            <person name="Yan M."/>
            <person name="Daum C."/>
            <person name="Ng V."/>
            <person name="Clum A."/>
            <person name="Steindorff A."/>
            <person name="Ohm R.A."/>
            <person name="Martin F."/>
            <person name="Silar P."/>
            <person name="Natvig D.O."/>
            <person name="Lalanne C."/>
            <person name="Gautier V."/>
            <person name="Ament-Velasquez S.L."/>
            <person name="Kruys A."/>
            <person name="Hutchinson M.I."/>
            <person name="Powell A.J."/>
            <person name="Barry K."/>
            <person name="Miller A.N."/>
            <person name="Grigoriev I.V."/>
            <person name="Debuchy R."/>
            <person name="Gladieux P."/>
            <person name="Hiltunen Thoren M."/>
            <person name="Johannesson H."/>
        </authorList>
    </citation>
    <scope>NUCLEOTIDE SEQUENCE</scope>
    <source>
        <strain evidence="1">CBS 168.71</strain>
    </source>
</reference>
<evidence type="ECO:0000313" key="1">
    <source>
        <dbReference type="EMBL" id="KAK3296460.1"/>
    </source>
</evidence>
<accession>A0AAE0HHC0</accession>
<dbReference type="AlphaFoldDB" id="A0AAE0HHC0"/>
<comment type="caution">
    <text evidence="1">The sequence shown here is derived from an EMBL/GenBank/DDBJ whole genome shotgun (WGS) entry which is preliminary data.</text>
</comment>
<sequence length="562" mass="61357">MSSQDRVRPVAIAIGVDIGVSTSGISYCLVGPSGGLFGPPASVLLCNERAPLQPSVLGKISGPENWGTAVESEADKLTLLKLALLEDELQDDAQHPDHLRAVQEELSKITDAGYNGVTVLTEYMKRMWAVAKDQLLRNIEDDCANMVPGSLKIGFVFGIPAVWEEQTAGRMEQAIARSGMTGGAYFTDLVFEPEAAALAVLPYFVQKHLLQKDETVVIADLGGGTMDFISYTVSSDTPLEVNECVSGKGRLLGDMFMKSALQSLIKAEAEARLGVDIANFNQHRFQAQVDKVWTNATLLQGGALDLADWSIEVLAERQDGAVMASFHVHGIDIVETFRSITNGIVELAQSQVANLMVVVGGFGRNKFLQVELRNHFGNDFVFFTEGGGQLAVKHGAALHGVTKFAREIAASQTVASQSVASQGTASGEEPTRVTSRIARQSYGAWMGTGPKDLVQWFINKFSMTIWRPTLAPPIVLPRAAFQAKIDRDLPCVPILKCGRKTKRIQSIDGMKTRNPCQIRCKRPDLLYQIEELQLKPRLNARQQVEFDVPQDLTAIFEVERLG</sequence>
<dbReference type="Proteomes" id="UP001278766">
    <property type="component" value="Unassembled WGS sequence"/>
</dbReference>
<name>A0AAE0HHC0_9PEZI</name>
<dbReference type="SUPFAM" id="SSF53067">
    <property type="entry name" value="Actin-like ATPase domain"/>
    <property type="match status" value="2"/>
</dbReference>
<evidence type="ECO:0000313" key="2">
    <source>
        <dbReference type="Proteomes" id="UP001278766"/>
    </source>
</evidence>
<dbReference type="EMBL" id="JAUEPN010000004">
    <property type="protein sequence ID" value="KAK3296460.1"/>
    <property type="molecule type" value="Genomic_DNA"/>
</dbReference>
<dbReference type="InterPro" id="IPR043129">
    <property type="entry name" value="ATPase_NBD"/>
</dbReference>
<dbReference type="CDD" id="cd10170">
    <property type="entry name" value="ASKHA_NBD_HSP70"/>
    <property type="match status" value="1"/>
</dbReference>
<dbReference type="PANTHER" id="PTHR14187:SF5">
    <property type="entry name" value="HEAT SHOCK 70 KDA PROTEIN 12A"/>
    <property type="match status" value="1"/>
</dbReference>
<organism evidence="1 2">
    <name type="scientific">Chaetomium fimeti</name>
    <dbReference type="NCBI Taxonomy" id="1854472"/>
    <lineage>
        <taxon>Eukaryota</taxon>
        <taxon>Fungi</taxon>
        <taxon>Dikarya</taxon>
        <taxon>Ascomycota</taxon>
        <taxon>Pezizomycotina</taxon>
        <taxon>Sordariomycetes</taxon>
        <taxon>Sordariomycetidae</taxon>
        <taxon>Sordariales</taxon>
        <taxon>Chaetomiaceae</taxon>
        <taxon>Chaetomium</taxon>
    </lineage>
</organism>
<keyword evidence="2" id="KW-1185">Reference proteome</keyword>
<dbReference type="Gene3D" id="3.30.420.40">
    <property type="match status" value="2"/>
</dbReference>
<proteinExistence type="predicted"/>
<dbReference type="Gene3D" id="3.90.640.10">
    <property type="entry name" value="Actin, Chain A, domain 4"/>
    <property type="match status" value="1"/>
</dbReference>
<dbReference type="PANTHER" id="PTHR14187">
    <property type="entry name" value="ALPHA KINASE/ELONGATION FACTOR 2 KINASE"/>
    <property type="match status" value="1"/>
</dbReference>
<protein>
    <submittedName>
        <fullName evidence="1">Uncharacterized protein</fullName>
    </submittedName>
</protein>
<gene>
    <name evidence="1" type="ORF">B0H64DRAFT_461666</name>
</gene>
<reference evidence="1" key="2">
    <citation type="submission" date="2023-06" db="EMBL/GenBank/DDBJ databases">
        <authorList>
            <consortium name="Lawrence Berkeley National Laboratory"/>
            <person name="Haridas S."/>
            <person name="Hensen N."/>
            <person name="Bonometti L."/>
            <person name="Westerberg I."/>
            <person name="Brannstrom I.O."/>
            <person name="Guillou S."/>
            <person name="Cros-Aarteil S."/>
            <person name="Calhoun S."/>
            <person name="Kuo A."/>
            <person name="Mondo S."/>
            <person name="Pangilinan J."/>
            <person name="Riley R."/>
            <person name="Labutti K."/>
            <person name="Andreopoulos B."/>
            <person name="Lipzen A."/>
            <person name="Chen C."/>
            <person name="Yanf M."/>
            <person name="Daum C."/>
            <person name="Ng V."/>
            <person name="Clum A."/>
            <person name="Steindorff A."/>
            <person name="Ohm R."/>
            <person name="Martin F."/>
            <person name="Silar P."/>
            <person name="Natvig D."/>
            <person name="Lalanne C."/>
            <person name="Gautier V."/>
            <person name="Ament-Velasquez S.L."/>
            <person name="Kruys A."/>
            <person name="Hutchinson M.I."/>
            <person name="Powell A.J."/>
            <person name="Barry K."/>
            <person name="Miller A.N."/>
            <person name="Grigoriev I.V."/>
            <person name="Debuchy R."/>
            <person name="Gladieux P."/>
            <person name="Thoren M.H."/>
            <person name="Johannesson H."/>
        </authorList>
    </citation>
    <scope>NUCLEOTIDE SEQUENCE</scope>
    <source>
        <strain evidence="1">CBS 168.71</strain>
    </source>
</reference>
<dbReference type="GeneID" id="87844463"/>